<dbReference type="InterPro" id="IPR047216">
    <property type="entry name" value="Endonuclease_DUF559_bact"/>
</dbReference>
<comment type="caution">
    <text evidence="2">The sequence shown here is derived from an EMBL/GenBank/DDBJ whole genome shotgun (WGS) entry which is preliminary data.</text>
</comment>
<dbReference type="PANTHER" id="PTHR38590:SF1">
    <property type="entry name" value="BLL0828 PROTEIN"/>
    <property type="match status" value="1"/>
</dbReference>
<dbReference type="InterPro" id="IPR011335">
    <property type="entry name" value="Restrct_endonuc-II-like"/>
</dbReference>
<dbReference type="EMBL" id="QYUM01000002">
    <property type="protein sequence ID" value="RJF93769.1"/>
    <property type="molecule type" value="Genomic_DNA"/>
</dbReference>
<evidence type="ECO:0000259" key="1">
    <source>
        <dbReference type="Pfam" id="PF04480"/>
    </source>
</evidence>
<keyword evidence="3" id="KW-1185">Reference proteome</keyword>
<dbReference type="Gene3D" id="3.40.960.10">
    <property type="entry name" value="VSR Endonuclease"/>
    <property type="match status" value="1"/>
</dbReference>
<dbReference type="Proteomes" id="UP000286100">
    <property type="component" value="Unassembled WGS sequence"/>
</dbReference>
<dbReference type="Pfam" id="PF04480">
    <property type="entry name" value="DUF559"/>
    <property type="match status" value="1"/>
</dbReference>
<dbReference type="OrthoDB" id="9798754at2"/>
<dbReference type="AlphaFoldDB" id="A0A418WRJ2"/>
<proteinExistence type="predicted"/>
<dbReference type="PANTHER" id="PTHR38590">
    <property type="entry name" value="BLL0828 PROTEIN"/>
    <property type="match status" value="1"/>
</dbReference>
<protein>
    <submittedName>
        <fullName evidence="2">DUF559 domain-containing protein</fullName>
    </submittedName>
</protein>
<feature type="domain" description="DUF559" evidence="1">
    <location>
        <begin position="8"/>
        <end position="109"/>
    </location>
</feature>
<organism evidence="2 3">
    <name type="scientific">Sphingomonas cavernae</name>
    <dbReference type="NCBI Taxonomy" id="2320861"/>
    <lineage>
        <taxon>Bacteria</taxon>
        <taxon>Pseudomonadati</taxon>
        <taxon>Pseudomonadota</taxon>
        <taxon>Alphaproteobacteria</taxon>
        <taxon>Sphingomonadales</taxon>
        <taxon>Sphingomonadaceae</taxon>
        <taxon>Sphingomonas</taxon>
    </lineage>
</organism>
<dbReference type="SUPFAM" id="SSF52980">
    <property type="entry name" value="Restriction endonuclease-like"/>
    <property type="match status" value="1"/>
</dbReference>
<accession>A0A418WRJ2</accession>
<evidence type="ECO:0000313" key="3">
    <source>
        <dbReference type="Proteomes" id="UP000286100"/>
    </source>
</evidence>
<name>A0A418WRJ2_9SPHN</name>
<sequence>MRRIPAHMTANARALRNGQTLAERLLWHRLSGYRPRFTRQLVVGPYILDIACRTANLAIELDGSQHVEAAGYDADRTAFLEQHGWVVLRFWNGEVLENPEGVVEAIVNKFAECVVATR</sequence>
<evidence type="ECO:0000313" key="2">
    <source>
        <dbReference type="EMBL" id="RJF93769.1"/>
    </source>
</evidence>
<gene>
    <name evidence="2" type="ORF">D3876_05620</name>
</gene>
<reference evidence="2 3" key="1">
    <citation type="submission" date="2018-09" db="EMBL/GenBank/DDBJ databases">
        <authorList>
            <person name="Zhu H."/>
        </authorList>
    </citation>
    <scope>NUCLEOTIDE SEQUENCE [LARGE SCALE GENOMIC DNA]</scope>
    <source>
        <strain evidence="2 3">K2R01-6</strain>
    </source>
</reference>
<dbReference type="CDD" id="cd01038">
    <property type="entry name" value="Endonuclease_DUF559"/>
    <property type="match status" value="1"/>
</dbReference>
<dbReference type="InterPro" id="IPR007569">
    <property type="entry name" value="DUF559"/>
</dbReference>